<organism evidence="2 3">
    <name type="scientific">Brassica cretica</name>
    <name type="common">Mustard</name>
    <dbReference type="NCBI Taxonomy" id="69181"/>
    <lineage>
        <taxon>Eukaryota</taxon>
        <taxon>Viridiplantae</taxon>
        <taxon>Streptophyta</taxon>
        <taxon>Embryophyta</taxon>
        <taxon>Tracheophyta</taxon>
        <taxon>Spermatophyta</taxon>
        <taxon>Magnoliopsida</taxon>
        <taxon>eudicotyledons</taxon>
        <taxon>Gunneridae</taxon>
        <taxon>Pentapetalae</taxon>
        <taxon>rosids</taxon>
        <taxon>malvids</taxon>
        <taxon>Brassicales</taxon>
        <taxon>Brassicaceae</taxon>
        <taxon>Brassiceae</taxon>
        <taxon>Brassica</taxon>
    </lineage>
</organism>
<proteinExistence type="predicted"/>
<accession>A0ABQ7EVQ1</accession>
<evidence type="ECO:0000313" key="3">
    <source>
        <dbReference type="Proteomes" id="UP000266723"/>
    </source>
</evidence>
<evidence type="ECO:0000256" key="1">
    <source>
        <dbReference type="SAM" id="MobiDB-lite"/>
    </source>
</evidence>
<dbReference type="Proteomes" id="UP000266723">
    <property type="component" value="Unassembled WGS sequence"/>
</dbReference>
<feature type="region of interest" description="Disordered" evidence="1">
    <location>
        <begin position="138"/>
        <end position="177"/>
    </location>
</feature>
<keyword evidence="3" id="KW-1185">Reference proteome</keyword>
<name>A0ABQ7EVQ1_BRACR</name>
<evidence type="ECO:0000313" key="2">
    <source>
        <dbReference type="EMBL" id="KAF3607171.1"/>
    </source>
</evidence>
<comment type="caution">
    <text evidence="2">The sequence shown here is derived from an EMBL/GenBank/DDBJ whole genome shotgun (WGS) entry which is preliminary data.</text>
</comment>
<dbReference type="EMBL" id="QGKV02000297">
    <property type="protein sequence ID" value="KAF3607171.1"/>
    <property type="molecule type" value="Genomic_DNA"/>
</dbReference>
<reference evidence="2 3" key="1">
    <citation type="journal article" date="2020" name="BMC Genomics">
        <title>Intraspecific diversification of the crop wild relative Brassica cretica Lam. using demographic model selection.</title>
        <authorList>
            <person name="Kioukis A."/>
            <person name="Michalopoulou V.A."/>
            <person name="Briers L."/>
            <person name="Pirintsos S."/>
            <person name="Studholme D.J."/>
            <person name="Pavlidis P."/>
            <person name="Sarris P.F."/>
        </authorList>
    </citation>
    <scope>NUCLEOTIDE SEQUENCE [LARGE SCALE GENOMIC DNA]</scope>
    <source>
        <strain evidence="3">cv. PFS-1207/04</strain>
    </source>
</reference>
<protein>
    <submittedName>
        <fullName evidence="2">Uncharacterized protein</fullName>
    </submittedName>
</protein>
<feature type="compositionally biased region" description="Polar residues" evidence="1">
    <location>
        <begin position="138"/>
        <end position="149"/>
    </location>
</feature>
<sequence>MEASPYRISFISWKGGRSLGLVPGFLLAGTWSVPLSGTRGHGSCPEAGGNDTVVFFPNSLPLIARFLHRTRGITCALKSTEVAHSQQAPLLAGLYSIGLAVLGSTQARAHSEPSSIDPRLVAVYLTVATIYQIGSSRTMTKRSASSTPTMADRAGSRRRVDSLVSRSDSSPDPGEGSEYDLMAPLPLAYAYASPSPVGPSSTMVEEDLAEWRRKYSLPPLSTSVYLHRRSMLPAMFQGRSPFPKLSLIPALEGLLVAIQILGDLEHLSFGINELLFPYHLAPLNGGEGRFHLRPRSGLPIVVELPKSDCKGSAFTKKWQERYVFMRLPGHSYRWNFLEHTLLFRKGRVLFFGRVNLPLIVAGNLSGDTVNDPFAAYQEAAKVISTKKGSARRVGRHPGMITVLMTVPDSGATRVTVLDRAEQPE</sequence>
<gene>
    <name evidence="2" type="ORF">DY000_02048443</name>
</gene>